<gene>
    <name evidence="2" type="ORF">ACFPVW_04860</name>
</gene>
<keyword evidence="1" id="KW-0812">Transmembrane</keyword>
<evidence type="ECO:0000313" key="2">
    <source>
        <dbReference type="EMBL" id="MFC5705413.1"/>
    </source>
</evidence>
<evidence type="ECO:0000313" key="3">
    <source>
        <dbReference type="Proteomes" id="UP001596132"/>
    </source>
</evidence>
<organism evidence="2 3">
    <name type="scientific">Aeromonas eucrenophila</name>
    <dbReference type="NCBI Taxonomy" id="649"/>
    <lineage>
        <taxon>Bacteria</taxon>
        <taxon>Pseudomonadati</taxon>
        <taxon>Pseudomonadota</taxon>
        <taxon>Gammaproteobacteria</taxon>
        <taxon>Aeromonadales</taxon>
        <taxon>Aeromonadaceae</taxon>
        <taxon>Aeromonas</taxon>
    </lineage>
</organism>
<dbReference type="Proteomes" id="UP001596132">
    <property type="component" value="Unassembled WGS sequence"/>
</dbReference>
<accession>A0ABW0YB76</accession>
<name>A0ABW0YB76_9GAMM</name>
<reference evidence="3" key="1">
    <citation type="journal article" date="2019" name="Int. J. Syst. Evol. Microbiol.">
        <title>The Global Catalogue of Microorganisms (GCM) 10K type strain sequencing project: providing services to taxonomists for standard genome sequencing and annotation.</title>
        <authorList>
            <consortium name="The Broad Institute Genomics Platform"/>
            <consortium name="The Broad Institute Genome Sequencing Center for Infectious Disease"/>
            <person name="Wu L."/>
            <person name="Ma J."/>
        </authorList>
    </citation>
    <scope>NUCLEOTIDE SEQUENCE [LARGE SCALE GENOMIC DNA]</scope>
    <source>
        <strain evidence="3">KCTC 15012</strain>
    </source>
</reference>
<feature type="transmembrane region" description="Helical" evidence="1">
    <location>
        <begin position="26"/>
        <end position="49"/>
    </location>
</feature>
<proteinExistence type="predicted"/>
<comment type="caution">
    <text evidence="2">The sequence shown here is derived from an EMBL/GenBank/DDBJ whole genome shotgun (WGS) entry which is preliminary data.</text>
</comment>
<dbReference type="Pfam" id="PF16931">
    <property type="entry name" value="Phage_holin_8"/>
    <property type="match status" value="1"/>
</dbReference>
<evidence type="ECO:0000256" key="1">
    <source>
        <dbReference type="SAM" id="Phobius"/>
    </source>
</evidence>
<keyword evidence="3" id="KW-1185">Reference proteome</keyword>
<dbReference type="RefSeq" id="WP_082041471.1">
    <property type="nucleotide sequence ID" value="NZ_CDDF01000005.1"/>
</dbReference>
<dbReference type="InterPro" id="IPR032637">
    <property type="entry name" value="Phage_holin-like"/>
</dbReference>
<feature type="transmembrane region" description="Helical" evidence="1">
    <location>
        <begin position="56"/>
        <end position="74"/>
    </location>
</feature>
<protein>
    <submittedName>
        <fullName evidence="2">Holin</fullName>
    </submittedName>
</protein>
<keyword evidence="1" id="KW-0472">Membrane</keyword>
<dbReference type="EMBL" id="JBHSPP010000005">
    <property type="protein sequence ID" value="MFC5705413.1"/>
    <property type="molecule type" value="Genomic_DNA"/>
</dbReference>
<sequence>MLLGAFAGALVFIVTTTELGNLRKAGLFIAAFVAGALAAPLVAAMLGVLPSPDPAAVLLATVVLTALIGSRGSVMRLLPHRRQPTPNARNVNRRYLP</sequence>
<keyword evidence="1" id="KW-1133">Transmembrane helix</keyword>